<gene>
    <name evidence="3" type="ORF">GT037_007315</name>
</gene>
<dbReference type="GO" id="GO:0000932">
    <property type="term" value="C:P-body"/>
    <property type="evidence" value="ECO:0007669"/>
    <property type="project" value="TreeGrafter"/>
</dbReference>
<protein>
    <recommendedName>
        <fullName evidence="2">RNB domain-containing protein</fullName>
    </recommendedName>
</protein>
<accession>A0A8H7B3B0</accession>
<reference evidence="3" key="2">
    <citation type="submission" date="2020-08" db="EMBL/GenBank/DDBJ databases">
        <title>Draft Genome Sequence of Cumin Blight Pathogen Alternaria burnsii.</title>
        <authorList>
            <person name="Feng Z."/>
        </authorList>
    </citation>
    <scope>NUCLEOTIDE SEQUENCE</scope>
    <source>
        <strain evidence="3">CBS107.38</strain>
    </source>
</reference>
<dbReference type="InterPro" id="IPR050180">
    <property type="entry name" value="RNR_Ribonuclease"/>
</dbReference>
<evidence type="ECO:0000313" key="3">
    <source>
        <dbReference type="EMBL" id="KAF7674555.1"/>
    </source>
</evidence>
<dbReference type="PANTHER" id="PTHR23355">
    <property type="entry name" value="RIBONUCLEASE"/>
    <property type="match status" value="1"/>
</dbReference>
<feature type="compositionally biased region" description="Low complexity" evidence="1">
    <location>
        <begin position="59"/>
        <end position="78"/>
    </location>
</feature>
<dbReference type="Pfam" id="PF00773">
    <property type="entry name" value="RNB"/>
    <property type="match status" value="1"/>
</dbReference>
<dbReference type="SMART" id="SM00955">
    <property type="entry name" value="RNB"/>
    <property type="match status" value="1"/>
</dbReference>
<dbReference type="GO" id="GO:0000175">
    <property type="term" value="F:3'-5'-RNA exonuclease activity"/>
    <property type="evidence" value="ECO:0007669"/>
    <property type="project" value="TreeGrafter"/>
</dbReference>
<evidence type="ECO:0000313" key="4">
    <source>
        <dbReference type="Proteomes" id="UP000596902"/>
    </source>
</evidence>
<evidence type="ECO:0000259" key="2">
    <source>
        <dbReference type="SMART" id="SM00955"/>
    </source>
</evidence>
<dbReference type="RefSeq" id="XP_038784850.1">
    <property type="nucleotide sequence ID" value="XM_038932362.1"/>
</dbReference>
<dbReference type="Proteomes" id="UP000596902">
    <property type="component" value="Unassembled WGS sequence"/>
</dbReference>
<feature type="compositionally biased region" description="Polar residues" evidence="1">
    <location>
        <begin position="411"/>
        <end position="423"/>
    </location>
</feature>
<feature type="domain" description="RNB" evidence="2">
    <location>
        <begin position="552"/>
        <end position="909"/>
    </location>
</feature>
<keyword evidence="4" id="KW-1185">Reference proteome</keyword>
<dbReference type="Pfam" id="PF25522">
    <property type="entry name" value="OB_cyt-4"/>
    <property type="match status" value="1"/>
</dbReference>
<dbReference type="PANTHER" id="PTHR23355:SF65">
    <property type="entry name" value="EXORIBONUCLEASE CYT-4, PUTATIVE (AFU_ORTHOLOGUE AFUA_7G01550)-RELATED"/>
    <property type="match status" value="1"/>
</dbReference>
<name>A0A8H7B3B0_9PLEO</name>
<feature type="region of interest" description="Disordered" evidence="1">
    <location>
        <begin position="46"/>
        <end position="78"/>
    </location>
</feature>
<dbReference type="Pfam" id="PF23216">
    <property type="entry name" value="WHD_CYT4"/>
    <property type="match status" value="1"/>
</dbReference>
<proteinExistence type="predicted"/>
<dbReference type="InterPro" id="IPR057912">
    <property type="entry name" value="OB_CYT4_C"/>
</dbReference>
<evidence type="ECO:0000256" key="1">
    <source>
        <dbReference type="SAM" id="MobiDB-lite"/>
    </source>
</evidence>
<dbReference type="InterPro" id="IPR012340">
    <property type="entry name" value="NA-bd_OB-fold"/>
</dbReference>
<dbReference type="GO" id="GO:0003723">
    <property type="term" value="F:RNA binding"/>
    <property type="evidence" value="ECO:0007669"/>
    <property type="project" value="InterPro"/>
</dbReference>
<organism evidence="3 4">
    <name type="scientific">Alternaria burnsii</name>
    <dbReference type="NCBI Taxonomy" id="1187904"/>
    <lineage>
        <taxon>Eukaryota</taxon>
        <taxon>Fungi</taxon>
        <taxon>Dikarya</taxon>
        <taxon>Ascomycota</taxon>
        <taxon>Pezizomycotina</taxon>
        <taxon>Dothideomycetes</taxon>
        <taxon>Pleosporomycetidae</taxon>
        <taxon>Pleosporales</taxon>
        <taxon>Pleosporineae</taxon>
        <taxon>Pleosporaceae</taxon>
        <taxon>Alternaria</taxon>
        <taxon>Alternaria sect. Alternaria</taxon>
    </lineage>
</organism>
<dbReference type="GeneID" id="62205540"/>
<dbReference type="AlphaFoldDB" id="A0A8H7B3B0"/>
<feature type="region of interest" description="Disordered" evidence="1">
    <location>
        <begin position="401"/>
        <end position="423"/>
    </location>
</feature>
<dbReference type="Pfam" id="PF23214">
    <property type="entry name" value="SH3_CYT4"/>
    <property type="match status" value="1"/>
</dbReference>
<dbReference type="InterPro" id="IPR001900">
    <property type="entry name" value="RNase_II/R"/>
</dbReference>
<comment type="caution">
    <text evidence="3">The sequence shown here is derived from an EMBL/GenBank/DDBJ whole genome shotgun (WGS) entry which is preliminary data.</text>
</comment>
<dbReference type="InterPro" id="IPR056625">
    <property type="entry name" value="SH3_CYT4"/>
</dbReference>
<dbReference type="SUPFAM" id="SSF50249">
    <property type="entry name" value="Nucleic acid-binding proteins"/>
    <property type="match status" value="1"/>
</dbReference>
<sequence>MYPRLGRAAGNVCLRCRWRLLAQRSSSCPTQNIRGLSTVKVPQTQRRALHAAANRSQQSTLTTTTTTTSTPAPDPSLLARPQGIPVREHLKRWQHQFGGPTEEILTAFENHPARNNTQNGLSKLSSALKADQDAKESEWGVAEEDEAEEVITIGLFLKPGDVVELTQPGREPVLAVFVQQLNNESQFFSVNGRWTHSLIGRVSFAIQGCIDPALLEPLVPFLPTNPGLANPKGEVHVPRELSAPVVATLEHMTAEAEKIYRTNASVLDGAYDVLADNTKTRMMTLSQIAKKLLEKQDSSWISSPAALLAVRKALHHNEFRFNSDARNHRLTNIFAIRPKADVEVMEAVQEWIREYREYRALSVRSFESRKDAQQARTDGYTYVANFLEKARKLIANSRKLREPTYGGLGPSKNSSPPDGSSNLRITWGETFSNTDKQIIKFLQAWVLTDQFKGMAGLQSACTSLVSSSGFYGSDVFAGTGTHDDTLSNITKGTGLLFLQEIGVISPHDNRAIYDEQLMLPTVRQSRNLEVLNNKVELIRKNPDFRDAMAHLRHDWGSTTVYCIDDVGAQEIDDGISIEQVNGASSEFWIHVHVANPTAFFDKTHTLSGLAAHMTESVYTPERSFPMLPAWAAQGYFSLDKNRPVITFSSRIDGTGSVLETKIQPGTVHNVVSITPSEVAALLGDNSPSKTRKLVVGGKVPRGTERQPPSLAPSQLDDLRNLYTAAQALWTKRKTAGGVKFATAGISARVFESASQGGLSWNAPSLDRARFIEGDPIIEVTNSISDGLMQLEIGPKNITEEMMLLAGQTAAAWCTERNIPVMYRGTIEPPGGDLEPKELQQLVQTHYEKHGKVRLDLHSRWTRSLGMAVAHSSPLPHKIIGVPSYIKVTSPLRRFTDMIAHWQIEAVLRWEAQKGRKFELAPRQKSILPFSQSQMQESIVTLSPRERIISQTKRNSTRFWVTQAILRAFQYNEAELPKAFKFWTRSVKAGAGLVQGELPEYGLKVFMNSYDCEEGDEWEVALERVDLFSRTIWVKPIRLLDRTNNAV</sequence>
<dbReference type="InterPro" id="IPR056624">
    <property type="entry name" value="WH_CYT4"/>
</dbReference>
<dbReference type="GO" id="GO:0006402">
    <property type="term" value="P:mRNA catabolic process"/>
    <property type="evidence" value="ECO:0007669"/>
    <property type="project" value="TreeGrafter"/>
</dbReference>
<reference evidence="3" key="1">
    <citation type="submission" date="2020-01" db="EMBL/GenBank/DDBJ databases">
        <authorList>
            <person name="Feng Z.H.Z."/>
        </authorList>
    </citation>
    <scope>NUCLEOTIDE SEQUENCE</scope>
    <source>
        <strain evidence="3">CBS107.38</strain>
    </source>
</reference>
<dbReference type="EMBL" id="JAAABM010000010">
    <property type="protein sequence ID" value="KAF7674555.1"/>
    <property type="molecule type" value="Genomic_DNA"/>
</dbReference>